<organism evidence="2 3">
    <name type="scientific">Candidatus Giovannonibacteria bacterium GW2011_GWF2_42_19</name>
    <dbReference type="NCBI Taxonomy" id="1618659"/>
    <lineage>
        <taxon>Bacteria</taxon>
        <taxon>Candidatus Giovannoniibacteriota</taxon>
    </lineage>
</organism>
<sequence length="871" mass="97567">MGESARKFEDLPDGNVEEADESEQYMAQDLKLSLRDGVLKLKTEDSEEKNHEKQEKIRRLAERLGYKLGDFKLDKNFNDYRATISEKKHLRGVGEIMGAFAEYFQNLKESGGGELAAIKEKIKGLEFQESLKNFLDVKKIFGTRAATFGAGMGAAMGVKFLVKTALGGGTGIVAGTAVGAISGATIEGVKNFLNESKRIRENPLAKSEFEAKIQKIGIEKIKSTEKMARYLEIADSRNPELFAEKKALWSGLNKELDFKSEKFGAFLKGAWQGGKRGAFYGALGGFVTYLLTDLSGHSGEAPETSDSTKISRDGLAGAAPDPDTEIFKIREAAAQAYTLSYEESLASGLEDLDTKVYKISLEKGDGLTNAARKLLHDFIAEQNALGNEISLAREQMVFAEDYYLKHFLNGKFEPGMLRPDAVIEGSGDGLFEAIEKAQNLEDTSNLKEFAAKVLDKEWDRMSDYAAPFNPKNNFAEEILNHASDRAALMTQKAADDMSIWLAHYDRAGVGGVVATEAAEEVKDWWLKKTGEALLSVGGAAGALGALYYTDRYYRNKNREKREDKKVIELTEVVEPVLGTAREIESKISKPAAKIQENNIRRASALTQKEIDELLKRVVLEPDSSPVFKPLEAEQESTVTEDERRILRRTMGDAFISEKKEQFGNVFEKEGLSVDKTEKSKVLSKEKEKEKEERILNDEVYLFLKNNIIRDLRPGQIHYEISIRKKGKVVRNQEFSNYTSLFNWIAHLPDEEKRFLMEKDQGIYVVLPADFQKRIDSNPKLKKYYRENVSGILEKIFIDNGGGKDIKEDRADLLGAGEGSHLDDLVVPRDVPDAPPVSSYTKEKRRGKLVKKEKKMKKKGKKFKDEDEGDED</sequence>
<feature type="region of interest" description="Disordered" evidence="1">
    <location>
        <begin position="1"/>
        <end position="22"/>
    </location>
</feature>
<proteinExistence type="predicted"/>
<feature type="compositionally biased region" description="Basic and acidic residues" evidence="1">
    <location>
        <begin position="1"/>
        <end position="10"/>
    </location>
</feature>
<reference evidence="2 3" key="1">
    <citation type="journal article" date="2015" name="Nature">
        <title>rRNA introns, odd ribosomes, and small enigmatic genomes across a large radiation of phyla.</title>
        <authorList>
            <person name="Brown C.T."/>
            <person name="Hug L.A."/>
            <person name="Thomas B.C."/>
            <person name="Sharon I."/>
            <person name="Castelle C.J."/>
            <person name="Singh A."/>
            <person name="Wilkins M.J."/>
            <person name="Williams K.H."/>
            <person name="Banfield J.F."/>
        </authorList>
    </citation>
    <scope>NUCLEOTIDE SEQUENCE [LARGE SCALE GENOMIC DNA]</scope>
</reference>
<dbReference type="AlphaFoldDB" id="A0A0G1CFU4"/>
<accession>A0A0G1CFU4</accession>
<feature type="region of interest" description="Disordered" evidence="1">
    <location>
        <begin position="298"/>
        <end position="319"/>
    </location>
</feature>
<feature type="compositionally biased region" description="Basic residues" evidence="1">
    <location>
        <begin position="842"/>
        <end position="861"/>
    </location>
</feature>
<name>A0A0G1CFU4_9BACT</name>
<evidence type="ECO:0000313" key="2">
    <source>
        <dbReference type="EMBL" id="KKS48448.1"/>
    </source>
</evidence>
<evidence type="ECO:0000256" key="1">
    <source>
        <dbReference type="SAM" id="MobiDB-lite"/>
    </source>
</evidence>
<feature type="compositionally biased region" description="Acidic residues" evidence="1">
    <location>
        <begin position="11"/>
        <end position="22"/>
    </location>
</feature>
<gene>
    <name evidence="2" type="ORF">UV11_C0009G0012</name>
</gene>
<feature type="region of interest" description="Disordered" evidence="1">
    <location>
        <begin position="825"/>
        <end position="871"/>
    </location>
</feature>
<dbReference type="EMBL" id="LCDF01000009">
    <property type="protein sequence ID" value="KKS48448.1"/>
    <property type="molecule type" value="Genomic_DNA"/>
</dbReference>
<dbReference type="STRING" id="1618659.UV11_C0009G0012"/>
<dbReference type="Proteomes" id="UP000034036">
    <property type="component" value="Unassembled WGS sequence"/>
</dbReference>
<evidence type="ECO:0000313" key="3">
    <source>
        <dbReference type="Proteomes" id="UP000034036"/>
    </source>
</evidence>
<comment type="caution">
    <text evidence="2">The sequence shown here is derived from an EMBL/GenBank/DDBJ whole genome shotgun (WGS) entry which is preliminary data.</text>
</comment>
<protein>
    <submittedName>
        <fullName evidence="2">Uncharacterized protein</fullName>
    </submittedName>
</protein>